<evidence type="ECO:0000313" key="2">
    <source>
        <dbReference type="EnsemblPlants" id="AET3Gv20216800.2"/>
    </source>
</evidence>
<evidence type="ECO:0000259" key="1">
    <source>
        <dbReference type="Pfam" id="PF07762"/>
    </source>
</evidence>
<name>A0A453E4F3_AEGTS</name>
<dbReference type="AlphaFoldDB" id="A0A453E4F3"/>
<sequence>MSLKGYHEASLHPPAAYDAAAATVWDWGEALLDKSAYMVHKKDHQKNHTSARCTFKRNLDDDGVVEVEMQVSLFLAPPPRVSYSCCSANLTEDHHGEQQGTPRLFVREPWVIATEGKLALLALCHGYNPAYYGESNNYDYFLYEAAASPAGTPKLTCLPQIQPEMLPAMGTHCFSTSSIGVVRYRSPKDDDAYRIAAFADDYFHPSHSGYYLCTYDSKDHAWIRKPASFPQPPPHDDFVPDKVITIGGIMGWVDLWSGMVLCDVLATTADDTLCTPLHYLALPDPRQPENRLPLATDIAYFFRDIALANDSGIIRFVDLQVRAEPYPRSQTPSGWTVVTWTLEGLNDGLDTLFFRQEHEFSRYPRE</sequence>
<dbReference type="Pfam" id="PF07762">
    <property type="entry name" value="DUF1618"/>
    <property type="match status" value="1"/>
</dbReference>
<reference evidence="2" key="5">
    <citation type="journal article" date="2021" name="G3 (Bethesda)">
        <title>Aegilops tauschii genome assembly Aet v5.0 features greater sequence contiguity and improved annotation.</title>
        <authorList>
            <person name="Wang L."/>
            <person name="Zhu T."/>
            <person name="Rodriguez J.C."/>
            <person name="Deal K.R."/>
            <person name="Dubcovsky J."/>
            <person name="McGuire P.E."/>
            <person name="Lux T."/>
            <person name="Spannagl M."/>
            <person name="Mayer K.F.X."/>
            <person name="Baldrich P."/>
            <person name="Meyers B.C."/>
            <person name="Huo N."/>
            <person name="Gu Y.Q."/>
            <person name="Zhou H."/>
            <person name="Devos K.M."/>
            <person name="Bennetzen J.L."/>
            <person name="Unver T."/>
            <person name="Budak H."/>
            <person name="Gulick P.J."/>
            <person name="Galiba G."/>
            <person name="Kalapos B."/>
            <person name="Nelson D.R."/>
            <person name="Li P."/>
            <person name="You F.M."/>
            <person name="Luo M.C."/>
            <person name="Dvorak J."/>
        </authorList>
    </citation>
    <scope>NUCLEOTIDE SEQUENCE [LARGE SCALE GENOMIC DNA]</scope>
    <source>
        <strain evidence="2">cv. AL8/78</strain>
    </source>
</reference>
<dbReference type="Gramene" id="AET3Gv20216800.2">
    <property type="protein sequence ID" value="AET3Gv20216800.2"/>
    <property type="gene ID" value="AET3Gv20216800"/>
</dbReference>
<accession>A0A453E4F3</accession>
<dbReference type="Proteomes" id="UP000015105">
    <property type="component" value="Chromosome 3D"/>
</dbReference>
<dbReference type="PANTHER" id="PTHR33074">
    <property type="entry name" value="EXPRESSED PROTEIN-RELATED"/>
    <property type="match status" value="1"/>
</dbReference>
<evidence type="ECO:0000313" key="3">
    <source>
        <dbReference type="Proteomes" id="UP000015105"/>
    </source>
</evidence>
<proteinExistence type="predicted"/>
<dbReference type="InterPro" id="IPR011676">
    <property type="entry name" value="DUF1618"/>
</dbReference>
<keyword evidence="3" id="KW-1185">Reference proteome</keyword>
<feature type="domain" description="DUF1618" evidence="1">
    <location>
        <begin position="252"/>
        <end position="343"/>
    </location>
</feature>
<dbReference type="STRING" id="200361.A0A453E4F3"/>
<protein>
    <recommendedName>
        <fullName evidence="1">DUF1618 domain-containing protein</fullName>
    </recommendedName>
</protein>
<organism evidence="2 3">
    <name type="scientific">Aegilops tauschii subsp. strangulata</name>
    <name type="common">Goatgrass</name>
    <dbReference type="NCBI Taxonomy" id="200361"/>
    <lineage>
        <taxon>Eukaryota</taxon>
        <taxon>Viridiplantae</taxon>
        <taxon>Streptophyta</taxon>
        <taxon>Embryophyta</taxon>
        <taxon>Tracheophyta</taxon>
        <taxon>Spermatophyta</taxon>
        <taxon>Magnoliopsida</taxon>
        <taxon>Liliopsida</taxon>
        <taxon>Poales</taxon>
        <taxon>Poaceae</taxon>
        <taxon>BOP clade</taxon>
        <taxon>Pooideae</taxon>
        <taxon>Triticodae</taxon>
        <taxon>Triticeae</taxon>
        <taxon>Triticinae</taxon>
        <taxon>Aegilops</taxon>
    </lineage>
</organism>
<reference evidence="2" key="3">
    <citation type="journal article" date="2017" name="Nature">
        <title>Genome sequence of the progenitor of the wheat D genome Aegilops tauschii.</title>
        <authorList>
            <person name="Luo M.C."/>
            <person name="Gu Y.Q."/>
            <person name="Puiu D."/>
            <person name="Wang H."/>
            <person name="Twardziok S.O."/>
            <person name="Deal K.R."/>
            <person name="Huo N."/>
            <person name="Zhu T."/>
            <person name="Wang L."/>
            <person name="Wang Y."/>
            <person name="McGuire P.E."/>
            <person name="Liu S."/>
            <person name="Long H."/>
            <person name="Ramasamy R.K."/>
            <person name="Rodriguez J.C."/>
            <person name="Van S.L."/>
            <person name="Yuan L."/>
            <person name="Wang Z."/>
            <person name="Xia Z."/>
            <person name="Xiao L."/>
            <person name="Anderson O.D."/>
            <person name="Ouyang S."/>
            <person name="Liang Y."/>
            <person name="Zimin A.V."/>
            <person name="Pertea G."/>
            <person name="Qi P."/>
            <person name="Bennetzen J.L."/>
            <person name="Dai X."/>
            <person name="Dawson M.W."/>
            <person name="Muller H.G."/>
            <person name="Kugler K."/>
            <person name="Rivarola-Duarte L."/>
            <person name="Spannagl M."/>
            <person name="Mayer K.F.X."/>
            <person name="Lu F.H."/>
            <person name="Bevan M.W."/>
            <person name="Leroy P."/>
            <person name="Li P."/>
            <person name="You F.M."/>
            <person name="Sun Q."/>
            <person name="Liu Z."/>
            <person name="Lyons E."/>
            <person name="Wicker T."/>
            <person name="Salzberg S.L."/>
            <person name="Devos K.M."/>
            <person name="Dvorak J."/>
        </authorList>
    </citation>
    <scope>NUCLEOTIDE SEQUENCE [LARGE SCALE GENOMIC DNA]</scope>
    <source>
        <strain evidence="2">cv. AL8/78</strain>
    </source>
</reference>
<reference evidence="3" key="2">
    <citation type="journal article" date="2017" name="Nat. Plants">
        <title>The Aegilops tauschii genome reveals multiple impacts of transposons.</title>
        <authorList>
            <person name="Zhao G."/>
            <person name="Zou C."/>
            <person name="Li K."/>
            <person name="Wang K."/>
            <person name="Li T."/>
            <person name="Gao L."/>
            <person name="Zhang X."/>
            <person name="Wang H."/>
            <person name="Yang Z."/>
            <person name="Liu X."/>
            <person name="Jiang W."/>
            <person name="Mao L."/>
            <person name="Kong X."/>
            <person name="Jiao Y."/>
            <person name="Jia J."/>
        </authorList>
    </citation>
    <scope>NUCLEOTIDE SEQUENCE [LARGE SCALE GENOMIC DNA]</scope>
    <source>
        <strain evidence="3">cv. AL8/78</strain>
    </source>
</reference>
<reference evidence="2" key="4">
    <citation type="submission" date="2019-03" db="UniProtKB">
        <authorList>
            <consortium name="EnsemblPlants"/>
        </authorList>
    </citation>
    <scope>IDENTIFICATION</scope>
</reference>
<dbReference type="EnsemblPlants" id="AET3Gv20216800.2">
    <property type="protein sequence ID" value="AET3Gv20216800.2"/>
    <property type="gene ID" value="AET3Gv20216800"/>
</dbReference>
<reference evidence="3" key="1">
    <citation type="journal article" date="2014" name="Science">
        <title>Ancient hybridizations among the ancestral genomes of bread wheat.</title>
        <authorList>
            <consortium name="International Wheat Genome Sequencing Consortium,"/>
            <person name="Marcussen T."/>
            <person name="Sandve S.R."/>
            <person name="Heier L."/>
            <person name="Spannagl M."/>
            <person name="Pfeifer M."/>
            <person name="Jakobsen K.S."/>
            <person name="Wulff B.B."/>
            <person name="Steuernagel B."/>
            <person name="Mayer K.F."/>
            <person name="Olsen O.A."/>
        </authorList>
    </citation>
    <scope>NUCLEOTIDE SEQUENCE [LARGE SCALE GENOMIC DNA]</scope>
    <source>
        <strain evidence="3">cv. AL8/78</strain>
    </source>
</reference>
<dbReference type="PANTHER" id="PTHR33074:SF74">
    <property type="entry name" value="DUF1618 DOMAIN-CONTAINING PROTEIN"/>
    <property type="match status" value="1"/>
</dbReference>